<dbReference type="InterPro" id="IPR036322">
    <property type="entry name" value="WD40_repeat_dom_sf"/>
</dbReference>
<comment type="caution">
    <text evidence="5">The sequence shown here is derived from an EMBL/GenBank/DDBJ whole genome shotgun (WGS) entry which is preliminary data.</text>
</comment>
<accession>A0A6B0YT12</accession>
<keyword evidence="1 3" id="KW-0853">WD repeat</keyword>
<protein>
    <submittedName>
        <fullName evidence="5">WD40 repeat domain-containing protein</fullName>
    </submittedName>
</protein>
<reference evidence="5" key="1">
    <citation type="submission" date="2019-09" db="EMBL/GenBank/DDBJ databases">
        <title>Characterisation of the sponge microbiome using genome-centric metagenomics.</title>
        <authorList>
            <person name="Engelberts J.P."/>
            <person name="Robbins S.J."/>
            <person name="De Goeij J.M."/>
            <person name="Aranda M."/>
            <person name="Bell S.C."/>
            <person name="Webster N.S."/>
        </authorList>
    </citation>
    <scope>NUCLEOTIDE SEQUENCE</scope>
    <source>
        <strain evidence="5">SB0664_bin_27</strain>
    </source>
</reference>
<name>A0A6B0YT12_9CHLR</name>
<gene>
    <name evidence="5" type="ORF">F4Y42_12125</name>
</gene>
<feature type="repeat" description="WD" evidence="3">
    <location>
        <begin position="66"/>
        <end position="107"/>
    </location>
</feature>
<keyword evidence="2" id="KW-0677">Repeat</keyword>
<dbReference type="PANTHER" id="PTHR19879:SF9">
    <property type="entry name" value="TRANSCRIPTION INITIATION FACTOR TFIID SUBUNIT 5"/>
    <property type="match status" value="1"/>
</dbReference>
<evidence type="ECO:0000256" key="1">
    <source>
        <dbReference type="ARBA" id="ARBA00022574"/>
    </source>
</evidence>
<feature type="region of interest" description="Disordered" evidence="4">
    <location>
        <begin position="1"/>
        <end position="21"/>
    </location>
</feature>
<evidence type="ECO:0000256" key="3">
    <source>
        <dbReference type="PROSITE-ProRule" id="PRU00221"/>
    </source>
</evidence>
<feature type="repeat" description="WD" evidence="3">
    <location>
        <begin position="274"/>
        <end position="315"/>
    </location>
</feature>
<dbReference type="CDD" id="cd00200">
    <property type="entry name" value="WD40"/>
    <property type="match status" value="1"/>
</dbReference>
<dbReference type="InterPro" id="IPR001680">
    <property type="entry name" value="WD40_rpt"/>
</dbReference>
<dbReference type="PROSITE" id="PS00678">
    <property type="entry name" value="WD_REPEATS_1"/>
    <property type="match status" value="1"/>
</dbReference>
<dbReference type="InterPro" id="IPR020472">
    <property type="entry name" value="WD40_PAC1"/>
</dbReference>
<dbReference type="PRINTS" id="PR00320">
    <property type="entry name" value="GPROTEINBRPT"/>
</dbReference>
<dbReference type="PROSITE" id="PS50294">
    <property type="entry name" value="WD_REPEATS_REGION"/>
    <property type="match status" value="2"/>
</dbReference>
<evidence type="ECO:0000313" key="5">
    <source>
        <dbReference type="EMBL" id="MXY94180.1"/>
    </source>
</evidence>
<sequence>MSRLIKKRKNKRKPPKPSLKPIWRTNINDHPIGLAWSPDGKKLAVAGVSGPITLFNGADGAVQHTLPGHTLGTMAISWHKSSRLLASVGQDGKVRLWDTKTGTQTSEMAGGASWVERVAFSPAGDWLVSAAGRKLRLWNTTGELGCEFPDANSTITDIKWRHDGKRFAVTAYNGVVLYGPTRAEPLRRFEWQGSSLTLEWSPDGKHIATGDQDSTVHFWLVESGQDLQMWGYETKVLELTWSFNSRYLATGGGTQAVIWDCSGKGPENTKPVMLEGHQDLIKHLKFQRRGMLLASGGKDGLLAIWKVEKKKTVLLADTLFTAPIAGLAWSPDDRRIAVSDEDGALSIAAVQPL</sequence>
<feature type="compositionally biased region" description="Basic residues" evidence="4">
    <location>
        <begin position="1"/>
        <end position="15"/>
    </location>
</feature>
<dbReference type="InterPro" id="IPR019775">
    <property type="entry name" value="WD40_repeat_CS"/>
</dbReference>
<dbReference type="InterPro" id="IPR015943">
    <property type="entry name" value="WD40/YVTN_repeat-like_dom_sf"/>
</dbReference>
<dbReference type="EMBL" id="VXRG01000103">
    <property type="protein sequence ID" value="MXY94180.1"/>
    <property type="molecule type" value="Genomic_DNA"/>
</dbReference>
<dbReference type="SUPFAM" id="SSF50978">
    <property type="entry name" value="WD40 repeat-like"/>
    <property type="match status" value="1"/>
</dbReference>
<proteinExistence type="predicted"/>
<dbReference type="PANTHER" id="PTHR19879">
    <property type="entry name" value="TRANSCRIPTION INITIATION FACTOR TFIID"/>
    <property type="match status" value="1"/>
</dbReference>
<dbReference type="AlphaFoldDB" id="A0A6B0YT12"/>
<feature type="repeat" description="WD" evidence="3">
    <location>
        <begin position="197"/>
        <end position="229"/>
    </location>
</feature>
<dbReference type="SMART" id="SM00320">
    <property type="entry name" value="WD40"/>
    <property type="match status" value="8"/>
</dbReference>
<dbReference type="Pfam" id="PF00400">
    <property type="entry name" value="WD40"/>
    <property type="match status" value="5"/>
</dbReference>
<evidence type="ECO:0000256" key="4">
    <source>
        <dbReference type="SAM" id="MobiDB-lite"/>
    </source>
</evidence>
<organism evidence="5">
    <name type="scientific">Caldilineaceae bacterium SB0664_bin_27</name>
    <dbReference type="NCBI Taxonomy" id="2605260"/>
    <lineage>
        <taxon>Bacteria</taxon>
        <taxon>Bacillati</taxon>
        <taxon>Chloroflexota</taxon>
        <taxon>Caldilineae</taxon>
        <taxon>Caldilineales</taxon>
        <taxon>Caldilineaceae</taxon>
    </lineage>
</organism>
<evidence type="ECO:0000256" key="2">
    <source>
        <dbReference type="ARBA" id="ARBA00022737"/>
    </source>
</evidence>
<dbReference type="Gene3D" id="2.130.10.10">
    <property type="entry name" value="YVTN repeat-like/Quinoprotein amine dehydrogenase"/>
    <property type="match status" value="2"/>
</dbReference>
<dbReference type="PROSITE" id="PS50082">
    <property type="entry name" value="WD_REPEATS_2"/>
    <property type="match status" value="3"/>
</dbReference>